<protein>
    <submittedName>
        <fullName evidence="3">Cytochrome P450</fullName>
    </submittedName>
</protein>
<keyword evidence="2" id="KW-0560">Oxidoreductase</keyword>
<name>A0ABV6M4Y7_9ACTN</name>
<dbReference type="Pfam" id="PF00067">
    <property type="entry name" value="p450"/>
    <property type="match status" value="2"/>
</dbReference>
<dbReference type="EMBL" id="JBHLUH010000039">
    <property type="protein sequence ID" value="MFC0529765.1"/>
    <property type="molecule type" value="Genomic_DNA"/>
</dbReference>
<dbReference type="SUPFAM" id="SSF48264">
    <property type="entry name" value="Cytochrome P450"/>
    <property type="match status" value="1"/>
</dbReference>
<dbReference type="CDD" id="cd20625">
    <property type="entry name" value="CYP164-like"/>
    <property type="match status" value="1"/>
</dbReference>
<dbReference type="InterPro" id="IPR002397">
    <property type="entry name" value="Cyt_P450_B"/>
</dbReference>
<dbReference type="InterPro" id="IPR036396">
    <property type="entry name" value="Cyt_P450_sf"/>
</dbReference>
<organism evidence="3 4">
    <name type="scientific">Phytohabitans kaempferiae</name>
    <dbReference type="NCBI Taxonomy" id="1620943"/>
    <lineage>
        <taxon>Bacteria</taxon>
        <taxon>Bacillati</taxon>
        <taxon>Actinomycetota</taxon>
        <taxon>Actinomycetes</taxon>
        <taxon>Micromonosporales</taxon>
        <taxon>Micromonosporaceae</taxon>
    </lineage>
</organism>
<sequence>MTHSAISDIGTFSMHHDPVDRDLYPFFAELRSQAGPVWSPRHKSWLVAHHPTVRDALGHADLSVEKMDPFIATLAGDTRAKLDRINDVLQHWVVFNDPPNHTRIRRALQQVFMPKQLRQFESDVRRIVEEMFADLDGRTEFDFIEAFALGLPARLVCQLFGVPIEDADAMSRWGHGISRFVMGGSDDQRYDDTLADLKQMRSYFSDLMAEYRTSDDDSTLLRRLVGAAGTEDGLTYDEIIATLVLILFAGLDTTANALGNMVLTLSSRPDVVDAVRADPGIAPAVIEDVLRFDTPAPMVTRVAKADLELGGVRIAAGDRLILLLASANRDEAVFDSAGEVRADRPASPHLAFGRGIHFCLGAPLARMELRVVLLALVDRLPRWTVRTEGLVWRDELLVRGLTALPVVVDATEGSA</sequence>
<evidence type="ECO:0000256" key="2">
    <source>
        <dbReference type="RuleBase" id="RU000461"/>
    </source>
</evidence>
<dbReference type="PANTHER" id="PTHR46696">
    <property type="entry name" value="P450, PUTATIVE (EUROFUNG)-RELATED"/>
    <property type="match status" value="1"/>
</dbReference>
<evidence type="ECO:0000313" key="3">
    <source>
        <dbReference type="EMBL" id="MFC0529765.1"/>
    </source>
</evidence>
<dbReference type="Proteomes" id="UP001589867">
    <property type="component" value="Unassembled WGS sequence"/>
</dbReference>
<accession>A0ABV6M4Y7</accession>
<gene>
    <name evidence="3" type="ORF">ACFFIA_19080</name>
</gene>
<dbReference type="PANTHER" id="PTHR46696:SF6">
    <property type="entry name" value="P450, PUTATIVE (EUROFUNG)-RELATED"/>
    <property type="match status" value="1"/>
</dbReference>
<keyword evidence="2" id="KW-0479">Metal-binding</keyword>
<dbReference type="PROSITE" id="PS00086">
    <property type="entry name" value="CYTOCHROME_P450"/>
    <property type="match status" value="1"/>
</dbReference>
<keyword evidence="2" id="KW-0408">Iron</keyword>
<evidence type="ECO:0000256" key="1">
    <source>
        <dbReference type="ARBA" id="ARBA00010617"/>
    </source>
</evidence>
<keyword evidence="4" id="KW-1185">Reference proteome</keyword>
<evidence type="ECO:0000313" key="4">
    <source>
        <dbReference type="Proteomes" id="UP001589867"/>
    </source>
</evidence>
<proteinExistence type="inferred from homology"/>
<keyword evidence="2" id="KW-0349">Heme</keyword>
<dbReference type="Gene3D" id="1.10.630.10">
    <property type="entry name" value="Cytochrome P450"/>
    <property type="match status" value="1"/>
</dbReference>
<dbReference type="PRINTS" id="PR00385">
    <property type="entry name" value="P450"/>
</dbReference>
<dbReference type="PRINTS" id="PR00359">
    <property type="entry name" value="BP450"/>
</dbReference>
<reference evidence="3 4" key="1">
    <citation type="submission" date="2024-09" db="EMBL/GenBank/DDBJ databases">
        <authorList>
            <person name="Sun Q."/>
            <person name="Mori K."/>
        </authorList>
    </citation>
    <scope>NUCLEOTIDE SEQUENCE [LARGE SCALE GENOMIC DNA]</scope>
    <source>
        <strain evidence="3 4">TBRC 3947</strain>
    </source>
</reference>
<dbReference type="InterPro" id="IPR001128">
    <property type="entry name" value="Cyt_P450"/>
</dbReference>
<keyword evidence="2" id="KW-0503">Monooxygenase</keyword>
<dbReference type="InterPro" id="IPR017972">
    <property type="entry name" value="Cyt_P450_CS"/>
</dbReference>
<dbReference type="RefSeq" id="WP_377252826.1">
    <property type="nucleotide sequence ID" value="NZ_JBHLUH010000039.1"/>
</dbReference>
<comment type="caution">
    <text evidence="3">The sequence shown here is derived from an EMBL/GenBank/DDBJ whole genome shotgun (WGS) entry which is preliminary data.</text>
</comment>
<comment type="similarity">
    <text evidence="1 2">Belongs to the cytochrome P450 family.</text>
</comment>